<keyword evidence="3" id="KW-1277">Toxin-antitoxin system</keyword>
<dbReference type="CDD" id="cd04301">
    <property type="entry name" value="NAT_SF"/>
    <property type="match status" value="1"/>
</dbReference>
<keyword evidence="2" id="KW-0678">Repressor</keyword>
<keyword evidence="9" id="KW-1185">Reference proteome</keyword>
<evidence type="ECO:0000256" key="2">
    <source>
        <dbReference type="ARBA" id="ARBA00022491"/>
    </source>
</evidence>
<feature type="domain" description="N-acetyltransferase" evidence="7">
    <location>
        <begin position="1"/>
        <end position="161"/>
    </location>
</feature>
<dbReference type="PROSITE" id="PS51186">
    <property type="entry name" value="GNAT"/>
    <property type="match status" value="1"/>
</dbReference>
<evidence type="ECO:0000256" key="1">
    <source>
        <dbReference type="ARBA" id="ARBA00009342"/>
    </source>
</evidence>
<protein>
    <submittedName>
        <fullName evidence="8">GNAT family N-acetyltransferase</fullName>
    </submittedName>
</protein>
<dbReference type="SUPFAM" id="SSF55729">
    <property type="entry name" value="Acyl-CoA N-acyltransferases (Nat)"/>
    <property type="match status" value="1"/>
</dbReference>
<evidence type="ECO:0000256" key="6">
    <source>
        <dbReference type="ARBA" id="ARBA00049880"/>
    </source>
</evidence>
<proteinExistence type="inferred from homology"/>
<comment type="caution">
    <text evidence="8">The sequence shown here is derived from an EMBL/GenBank/DDBJ whole genome shotgun (WGS) entry which is preliminary data.</text>
</comment>
<evidence type="ECO:0000313" key="9">
    <source>
        <dbReference type="Proteomes" id="UP001147830"/>
    </source>
</evidence>
<dbReference type="Pfam" id="PF13508">
    <property type="entry name" value="Acetyltransf_7"/>
    <property type="match status" value="1"/>
</dbReference>
<evidence type="ECO:0000313" key="8">
    <source>
        <dbReference type="EMBL" id="MCT7358597.1"/>
    </source>
</evidence>
<keyword evidence="4" id="KW-0808">Transferase</keyword>
<dbReference type="PANTHER" id="PTHR36449:SF1">
    <property type="entry name" value="ACETYLTRANSFERASE"/>
    <property type="match status" value="1"/>
</dbReference>
<keyword evidence="5" id="KW-0012">Acyltransferase</keyword>
<comment type="similarity">
    <text evidence="1">Belongs to the acetyltransferase family. GNAT subfamily.</text>
</comment>
<evidence type="ECO:0000256" key="4">
    <source>
        <dbReference type="ARBA" id="ARBA00022679"/>
    </source>
</evidence>
<dbReference type="RefSeq" id="WP_260975496.1">
    <property type="nucleotide sequence ID" value="NZ_JAOANI010000014.1"/>
</dbReference>
<dbReference type="EMBL" id="JAOANI010000014">
    <property type="protein sequence ID" value="MCT7358597.1"/>
    <property type="molecule type" value="Genomic_DNA"/>
</dbReference>
<dbReference type="AlphaFoldDB" id="A0A9X2WDW4"/>
<dbReference type="PANTHER" id="PTHR36449">
    <property type="entry name" value="ACETYLTRANSFERASE-RELATED"/>
    <property type="match status" value="1"/>
</dbReference>
<evidence type="ECO:0000256" key="3">
    <source>
        <dbReference type="ARBA" id="ARBA00022649"/>
    </source>
</evidence>
<dbReference type="InterPro" id="IPR000182">
    <property type="entry name" value="GNAT_dom"/>
</dbReference>
<dbReference type="Gene3D" id="3.40.630.30">
    <property type="match status" value="1"/>
</dbReference>
<dbReference type="GO" id="GO:0016747">
    <property type="term" value="F:acyltransferase activity, transferring groups other than amino-acyl groups"/>
    <property type="evidence" value="ECO:0007669"/>
    <property type="project" value="InterPro"/>
</dbReference>
<comment type="catalytic activity">
    <reaction evidence="6">
        <text>glycyl-tRNA(Gly) + acetyl-CoA = N-acetylglycyl-tRNA(Gly) + CoA + H(+)</text>
        <dbReference type="Rhea" id="RHEA:81867"/>
        <dbReference type="Rhea" id="RHEA-COMP:9683"/>
        <dbReference type="Rhea" id="RHEA-COMP:19766"/>
        <dbReference type="ChEBI" id="CHEBI:15378"/>
        <dbReference type="ChEBI" id="CHEBI:57287"/>
        <dbReference type="ChEBI" id="CHEBI:57288"/>
        <dbReference type="ChEBI" id="CHEBI:78522"/>
        <dbReference type="ChEBI" id="CHEBI:232036"/>
    </reaction>
</comment>
<dbReference type="InterPro" id="IPR016181">
    <property type="entry name" value="Acyl_CoA_acyltransferase"/>
</dbReference>
<evidence type="ECO:0000259" key="7">
    <source>
        <dbReference type="PROSITE" id="PS51186"/>
    </source>
</evidence>
<organism evidence="8 9">
    <name type="scientific">Thalassolituus pacificus</name>
    <dbReference type="NCBI Taxonomy" id="2975440"/>
    <lineage>
        <taxon>Bacteria</taxon>
        <taxon>Pseudomonadati</taxon>
        <taxon>Pseudomonadota</taxon>
        <taxon>Gammaproteobacteria</taxon>
        <taxon>Oceanospirillales</taxon>
        <taxon>Oceanospirillaceae</taxon>
        <taxon>Thalassolituus</taxon>
    </lineage>
</organism>
<evidence type="ECO:0000256" key="5">
    <source>
        <dbReference type="ARBA" id="ARBA00023315"/>
    </source>
</evidence>
<name>A0A9X2WDW4_9GAMM</name>
<dbReference type="Proteomes" id="UP001147830">
    <property type="component" value="Unassembled WGS sequence"/>
</dbReference>
<reference evidence="8" key="2">
    <citation type="submission" date="2022-08" db="EMBL/GenBank/DDBJ databases">
        <authorList>
            <person name="Dong C."/>
        </authorList>
    </citation>
    <scope>NUCLEOTIDE SEQUENCE</scope>
    <source>
        <strain evidence="8">59MF3M-4</strain>
    </source>
</reference>
<accession>A0A9X2WDW4</accession>
<gene>
    <name evidence="8" type="ORF">NYR02_06140</name>
</gene>
<sequence length="165" mass="17892">MTELIIEELNGGHNRPSFVCGNPSLDTYLKRQASQDVKRSIARVYVATKPDNESDIVGYYTLSTLSVDLSALPSDLLKKLPRHPLPAALIGRLAVSEQSQGQGIGALLLVDAIKRTIAVSLSIGIYAVVVDAIDDNAAAFYQKFGFIRLAKGDNRWFLPLSAFAS</sequence>
<reference evidence="8" key="1">
    <citation type="journal article" date="2022" name="Front. Microbiol.">
        <title>Genome-based taxonomic rearrangement of Oceanobacter-related bacteria including the description of Thalassolituus hydrocarbonoclasticus sp. nov. and Thalassolituus pacificus sp. nov. and emended description of the genus Thalassolituus.</title>
        <authorList>
            <person name="Dong C."/>
            <person name="Wei L."/>
            <person name="Wang J."/>
            <person name="Lai Q."/>
            <person name="Huang Z."/>
            <person name="Shao Z."/>
        </authorList>
    </citation>
    <scope>NUCLEOTIDE SEQUENCE</scope>
    <source>
        <strain evidence="8">59MF3M-4</strain>
    </source>
</reference>